<keyword evidence="4" id="KW-0479">Metal-binding</keyword>
<dbReference type="SUPFAM" id="SSF55608">
    <property type="entry name" value="Homing endonucleases"/>
    <property type="match status" value="1"/>
</dbReference>
<dbReference type="InterPro" id="IPR030934">
    <property type="entry name" value="Intein_C"/>
</dbReference>
<dbReference type="GO" id="GO:0051539">
    <property type="term" value="F:4 iron, 4 sulfur cluster binding"/>
    <property type="evidence" value="ECO:0007669"/>
    <property type="project" value="UniProtKB-KW"/>
</dbReference>
<dbReference type="InterPro" id="IPR034457">
    <property type="entry name" value="Organic_radical-activating"/>
</dbReference>
<dbReference type="InterPro" id="IPR003587">
    <property type="entry name" value="Hint_dom_N"/>
</dbReference>
<evidence type="ECO:0000259" key="9">
    <source>
        <dbReference type="PROSITE" id="PS50819"/>
    </source>
</evidence>
<keyword evidence="7" id="KW-0408">Iron</keyword>
<keyword evidence="8" id="KW-0411">Iron-sulfur</keyword>
<evidence type="ECO:0000256" key="5">
    <source>
        <dbReference type="ARBA" id="ARBA00022813"/>
    </source>
</evidence>
<dbReference type="Pfam" id="PF04055">
    <property type="entry name" value="Radical_SAM"/>
    <property type="match status" value="1"/>
</dbReference>
<protein>
    <recommendedName>
        <fullName evidence="13">AmmeMemoRadiSam system radical SAM enzyme</fullName>
    </recommendedName>
</protein>
<dbReference type="CDD" id="cd00081">
    <property type="entry name" value="Hint"/>
    <property type="match status" value="2"/>
</dbReference>
<dbReference type="Gene3D" id="3.10.28.10">
    <property type="entry name" value="Homing endonucleases"/>
    <property type="match status" value="1"/>
</dbReference>
<dbReference type="PANTHER" id="PTHR30352">
    <property type="entry name" value="PYRUVATE FORMATE-LYASE-ACTIVATING ENZYME"/>
    <property type="match status" value="1"/>
</dbReference>
<proteinExistence type="predicted"/>
<dbReference type="PROSITE" id="PS50817">
    <property type="entry name" value="INTEIN_N_TER"/>
    <property type="match status" value="1"/>
</dbReference>
<dbReference type="InterPro" id="IPR058240">
    <property type="entry name" value="rSAM_sf"/>
</dbReference>
<dbReference type="Pfam" id="PF14528">
    <property type="entry name" value="LAGLIDADG_3"/>
    <property type="match status" value="1"/>
</dbReference>
<evidence type="ECO:0000256" key="2">
    <source>
        <dbReference type="ARBA" id="ARBA00022485"/>
    </source>
</evidence>
<dbReference type="InterPro" id="IPR004860">
    <property type="entry name" value="LAGLIDADG_dom"/>
</dbReference>
<keyword evidence="2" id="KW-0004">4Fe-4S</keyword>
<dbReference type="AlphaFoldDB" id="A0A1F6CCM5"/>
<dbReference type="SUPFAM" id="SSF102114">
    <property type="entry name" value="Radical SAM enzymes"/>
    <property type="match status" value="1"/>
</dbReference>
<dbReference type="GO" id="GO:0046872">
    <property type="term" value="F:metal ion binding"/>
    <property type="evidence" value="ECO:0007669"/>
    <property type="project" value="UniProtKB-KW"/>
</dbReference>
<dbReference type="InterPro" id="IPR036844">
    <property type="entry name" value="Hint_dom_sf"/>
</dbReference>
<gene>
    <name evidence="11" type="ORF">A3F84_12465</name>
</gene>
<evidence type="ECO:0000256" key="7">
    <source>
        <dbReference type="ARBA" id="ARBA00023004"/>
    </source>
</evidence>
<keyword evidence="5" id="KW-0068">Autocatalytic cleavage</keyword>
<evidence type="ECO:0000256" key="4">
    <source>
        <dbReference type="ARBA" id="ARBA00022723"/>
    </source>
</evidence>
<dbReference type="InterPro" id="IPR004042">
    <property type="entry name" value="Intein_endonuc_central"/>
</dbReference>
<dbReference type="PROSITE" id="PS50818">
    <property type="entry name" value="INTEIN_C_TER"/>
    <property type="match status" value="1"/>
</dbReference>
<evidence type="ECO:0000256" key="6">
    <source>
        <dbReference type="ARBA" id="ARBA00023000"/>
    </source>
</evidence>
<dbReference type="EMBL" id="MFKF01000285">
    <property type="protein sequence ID" value="OGG46770.1"/>
    <property type="molecule type" value="Genomic_DNA"/>
</dbReference>
<feature type="domain" description="Radical SAM core" evidence="10">
    <location>
        <begin position="540"/>
        <end position="759"/>
    </location>
</feature>
<dbReference type="PROSITE" id="PS51918">
    <property type="entry name" value="RADICAL_SAM"/>
    <property type="match status" value="1"/>
</dbReference>
<dbReference type="PRINTS" id="PR00379">
    <property type="entry name" value="INTEIN"/>
</dbReference>
<dbReference type="Gene3D" id="2.170.16.10">
    <property type="entry name" value="Hedgehog/Intein (Hint) domain"/>
    <property type="match status" value="1"/>
</dbReference>
<organism evidence="11 12">
    <name type="scientific">Handelsmanbacteria sp. (strain RIFCSPLOWO2_12_FULL_64_10)</name>
    <dbReference type="NCBI Taxonomy" id="1817868"/>
    <lineage>
        <taxon>Bacteria</taxon>
        <taxon>Candidatus Handelsmaniibacteriota</taxon>
    </lineage>
</organism>
<dbReference type="PROSITE" id="PS50819">
    <property type="entry name" value="INTEIN_ENDONUCLEASE"/>
    <property type="match status" value="1"/>
</dbReference>
<dbReference type="SMART" id="SM00305">
    <property type="entry name" value="HintC"/>
    <property type="match status" value="1"/>
</dbReference>
<evidence type="ECO:0000256" key="3">
    <source>
        <dbReference type="ARBA" id="ARBA00022691"/>
    </source>
</evidence>
<sequence length="837" mass="93538">MPETLTLEQALRPRTREGELYERLPDDNIRCFACGHRCLIREGRPGICKVRYNAGGKLYVPWGYVAGVQLDPIEKKPFFHAYPGASALSFGMLGCYLHCPYCFTPDTRVVTDRGVLRIADAFDASGRKVRLPDGEIAFPSGLRAVTSSGGWRKVAKVFRHPYRGDLVLLNVPYLPPLRCTPDHRLYVSRNGSAPAPVPAGELRPGDYLAIPRHYAFSTPQVVDVQQALAPYATTFKPLPPSPSPEGRGGAVLSIRQGARRRRANHRGSEEALGCNGNLWSIRLLEQCPCVAPSPSRRLSERFSAHSFGVKRVGRRHGPPEQEGWGSHDRLPTRLPIDTAFAWLLGLYCAEGCVTKSSRRPNSHTLMLSFGKPEAELRGKAADHLHRTFGRWPRTVEQRTTVQLQVSSASVSLIFASLCGASSAEKRVPPQLFDAPRSVVESFLAGYLSGDGHRTKAGKTSCTTVSEDLAWGVAWLALKLGHFPALYTNEVEAERTIEGRTVRTQPRQHSVVWYDNNATRRRLTETEGYYLIPITSIHRESYDGEVYNLEVEGEHDYLAGLFLVKNCQNYITSQALRDPEAVVPPRDISPEQFVDLARRYGAKVITSTYNEPLITSEWAVAIFKLARESGLICSYVSNGNGTPEVLDYIRPCVDLYKVDLKSFDDRHYRKLGGTLQAVLDTIRMLHERGFWVEIVTLTIPGFNDSDAELRDLARFLVSVSPDIPWHVTAFHKDYKMQDPDNTPVETLLRAAEMGRKEGLRYVYVGNLPGLVGDFENTRCPSCDALLIERSGYRILQDRIQDGACYKCGTPIPGRWDRQEGNGRFSDAPVLIRFPKPNA</sequence>
<dbReference type="InterPro" id="IPR003586">
    <property type="entry name" value="Hint_dom_C"/>
</dbReference>
<dbReference type="PANTHER" id="PTHR30352:SF5">
    <property type="entry name" value="PYRUVATE FORMATE-LYASE 1-ACTIVATING ENZYME"/>
    <property type="match status" value="1"/>
</dbReference>
<dbReference type="Pfam" id="PF14890">
    <property type="entry name" value="Intein_splicing"/>
    <property type="match status" value="1"/>
</dbReference>
<dbReference type="SUPFAM" id="SSF51294">
    <property type="entry name" value="Hedgehog/intein (Hint) domain"/>
    <property type="match status" value="1"/>
</dbReference>
<accession>A0A1F6CCM5</accession>
<comment type="cofactor">
    <cofactor evidence="1">
        <name>[4Fe-4S] cluster</name>
        <dbReference type="ChEBI" id="CHEBI:49883"/>
    </cofactor>
</comment>
<dbReference type="GO" id="GO:0016539">
    <property type="term" value="P:intein-mediated protein splicing"/>
    <property type="evidence" value="ECO:0007669"/>
    <property type="project" value="InterPro"/>
</dbReference>
<dbReference type="InterPro" id="IPR006142">
    <property type="entry name" value="INTEIN"/>
</dbReference>
<dbReference type="SMART" id="SM00306">
    <property type="entry name" value="HintN"/>
    <property type="match status" value="1"/>
</dbReference>
<dbReference type="Proteomes" id="UP000178606">
    <property type="component" value="Unassembled WGS sequence"/>
</dbReference>
<reference evidence="11 12" key="1">
    <citation type="journal article" date="2016" name="Nat. Commun.">
        <title>Thousands of microbial genomes shed light on interconnected biogeochemical processes in an aquifer system.</title>
        <authorList>
            <person name="Anantharaman K."/>
            <person name="Brown C.T."/>
            <person name="Hug L.A."/>
            <person name="Sharon I."/>
            <person name="Castelle C.J."/>
            <person name="Probst A.J."/>
            <person name="Thomas B.C."/>
            <person name="Singh A."/>
            <person name="Wilkins M.J."/>
            <person name="Karaoz U."/>
            <person name="Brodie E.L."/>
            <person name="Williams K.H."/>
            <person name="Hubbard S.S."/>
            <person name="Banfield J.F."/>
        </authorList>
    </citation>
    <scope>NUCLEOTIDE SEQUENCE [LARGE SCALE GENOMIC DNA]</scope>
    <source>
        <strain evidence="12">RIFCSPLOWO2_12_FULL_64_10</strain>
    </source>
</reference>
<feature type="domain" description="DOD-type homing endonuclease" evidence="9">
    <location>
        <begin position="343"/>
        <end position="481"/>
    </location>
</feature>
<name>A0A1F6CCM5_HANXR</name>
<evidence type="ECO:0000259" key="10">
    <source>
        <dbReference type="PROSITE" id="PS51918"/>
    </source>
</evidence>
<dbReference type="InterPro" id="IPR007197">
    <property type="entry name" value="rSAM"/>
</dbReference>
<evidence type="ECO:0000256" key="8">
    <source>
        <dbReference type="ARBA" id="ARBA00023014"/>
    </source>
</evidence>
<keyword evidence="6" id="KW-0651">Protein splicing</keyword>
<dbReference type="InterPro" id="IPR013785">
    <property type="entry name" value="Aldolase_TIM"/>
</dbReference>
<comment type="caution">
    <text evidence="11">The sequence shown here is derived from an EMBL/GenBank/DDBJ whole genome shotgun (WGS) entry which is preliminary data.</text>
</comment>
<dbReference type="NCBIfam" id="TIGR01445">
    <property type="entry name" value="intein_Nterm"/>
    <property type="match status" value="1"/>
</dbReference>
<dbReference type="Gene3D" id="3.20.20.70">
    <property type="entry name" value="Aldolase class I"/>
    <property type="match status" value="1"/>
</dbReference>
<dbReference type="GO" id="GO:0004519">
    <property type="term" value="F:endonuclease activity"/>
    <property type="evidence" value="ECO:0007669"/>
    <property type="project" value="InterPro"/>
</dbReference>
<evidence type="ECO:0000256" key="1">
    <source>
        <dbReference type="ARBA" id="ARBA00001966"/>
    </source>
</evidence>
<dbReference type="InterPro" id="IPR006141">
    <property type="entry name" value="Intein_N"/>
</dbReference>
<evidence type="ECO:0008006" key="13">
    <source>
        <dbReference type="Google" id="ProtNLM"/>
    </source>
</evidence>
<evidence type="ECO:0000313" key="12">
    <source>
        <dbReference type="Proteomes" id="UP000178606"/>
    </source>
</evidence>
<dbReference type="InterPro" id="IPR027434">
    <property type="entry name" value="Homing_endonucl"/>
</dbReference>
<keyword evidence="3" id="KW-0949">S-adenosyl-L-methionine</keyword>
<evidence type="ECO:0000313" key="11">
    <source>
        <dbReference type="EMBL" id="OGG46770.1"/>
    </source>
</evidence>